<keyword evidence="10 13" id="KW-0067">ATP-binding</keyword>
<evidence type="ECO:0000259" key="14">
    <source>
        <dbReference type="Pfam" id="PF03109"/>
    </source>
</evidence>
<evidence type="ECO:0000256" key="5">
    <source>
        <dbReference type="ARBA" id="ARBA00022679"/>
    </source>
</evidence>
<evidence type="ECO:0000256" key="11">
    <source>
        <dbReference type="ARBA" id="ARBA00022989"/>
    </source>
</evidence>
<keyword evidence="4" id="KW-0997">Cell inner membrane</keyword>
<dbReference type="RefSeq" id="WP_176487059.1">
    <property type="nucleotide sequence ID" value="NZ_BLXO01000001.1"/>
</dbReference>
<dbReference type="InterPro" id="IPR010232">
    <property type="entry name" value="UbiB"/>
</dbReference>
<dbReference type="NCBIfam" id="TIGR01982">
    <property type="entry name" value="UbiB"/>
    <property type="match status" value="1"/>
</dbReference>
<evidence type="ECO:0000256" key="13">
    <source>
        <dbReference type="HAMAP-Rule" id="MF_00414"/>
    </source>
</evidence>
<keyword evidence="8 13" id="KW-0547">Nucleotide-binding</keyword>
<keyword evidence="12 13" id="KW-0472">Membrane</keyword>
<dbReference type="AlphaFoldDB" id="A0A6L2ZJV1"/>
<dbReference type="CDD" id="cd13972">
    <property type="entry name" value="UbiB"/>
    <property type="match status" value="1"/>
</dbReference>
<evidence type="ECO:0000256" key="9">
    <source>
        <dbReference type="ARBA" id="ARBA00022777"/>
    </source>
</evidence>
<dbReference type="InterPro" id="IPR004147">
    <property type="entry name" value="ABC1_dom"/>
</dbReference>
<keyword evidence="7 13" id="KW-0812">Transmembrane</keyword>
<feature type="active site" description="Proton acceptor" evidence="13">
    <location>
        <position position="285"/>
    </location>
</feature>
<reference evidence="15 16" key="1">
    <citation type="submission" date="2020-06" db="EMBL/GenBank/DDBJ databases">
        <title>The genome sequence of Candidatus Regiella insecticola strain Tut.</title>
        <authorList>
            <person name="Nikoh N."/>
            <person name="Tsuchida T."/>
            <person name="Koga R."/>
            <person name="Oshima K."/>
            <person name="Hattori M."/>
            <person name="Fukatsu T."/>
        </authorList>
    </citation>
    <scope>NUCLEOTIDE SEQUENCE [LARGE SCALE GENOMIC DNA]</scope>
    <source>
        <strain evidence="15 16">Tut</strain>
    </source>
</reference>
<comment type="similarity">
    <text evidence="13">Belongs to the ABC1 family. UbiB subfamily.</text>
</comment>
<keyword evidence="3 13" id="KW-1003">Cell membrane</keyword>
<dbReference type="GO" id="GO:0005524">
    <property type="term" value="F:ATP binding"/>
    <property type="evidence" value="ECO:0007669"/>
    <property type="project" value="UniProtKB-KW"/>
</dbReference>
<evidence type="ECO:0000256" key="7">
    <source>
        <dbReference type="ARBA" id="ARBA00022692"/>
    </source>
</evidence>
<accession>A0A6L2ZJV1</accession>
<comment type="subcellular location">
    <subcellularLocation>
        <location evidence="13">Cell membrane</location>
        <topology evidence="13">Multi-pass membrane protein</topology>
    </subcellularLocation>
</comment>
<keyword evidence="5 13" id="KW-0808">Transferase</keyword>
<feature type="binding site" evidence="13">
    <location>
        <position position="150"/>
    </location>
    <ligand>
        <name>ATP</name>
        <dbReference type="ChEBI" id="CHEBI:30616"/>
    </ligand>
</feature>
<evidence type="ECO:0000256" key="3">
    <source>
        <dbReference type="ARBA" id="ARBA00022475"/>
    </source>
</evidence>
<dbReference type="UniPathway" id="UPA00232"/>
<organism evidence="15 16">
    <name type="scientific">Candidatus Regiella insecticola</name>
    <dbReference type="NCBI Taxonomy" id="138073"/>
    <lineage>
        <taxon>Bacteria</taxon>
        <taxon>Pseudomonadati</taxon>
        <taxon>Pseudomonadota</taxon>
        <taxon>Gammaproteobacteria</taxon>
        <taxon>Enterobacterales</taxon>
        <taxon>Enterobacteriaceae</taxon>
        <taxon>aphid secondary symbionts</taxon>
        <taxon>Candidatus Regiella</taxon>
    </lineage>
</organism>
<evidence type="ECO:0000256" key="12">
    <source>
        <dbReference type="ARBA" id="ARBA00023136"/>
    </source>
</evidence>
<dbReference type="EC" id="2.7.-.-" evidence="13"/>
<dbReference type="NCBIfam" id="NF003404">
    <property type="entry name" value="PRK04750.1"/>
    <property type="match status" value="1"/>
</dbReference>
<dbReference type="Pfam" id="PF03109">
    <property type="entry name" value="ABC1"/>
    <property type="match status" value="1"/>
</dbReference>
<evidence type="ECO:0000313" key="16">
    <source>
        <dbReference type="Proteomes" id="UP000504714"/>
    </source>
</evidence>
<evidence type="ECO:0000256" key="4">
    <source>
        <dbReference type="ARBA" id="ARBA00022519"/>
    </source>
</evidence>
<dbReference type="GO" id="GO:0010795">
    <property type="term" value="P:regulation of ubiquinone biosynthetic process"/>
    <property type="evidence" value="ECO:0007669"/>
    <property type="project" value="UniProtKB-UniRule"/>
</dbReference>
<dbReference type="InterPro" id="IPR011009">
    <property type="entry name" value="Kinase-like_dom_sf"/>
</dbReference>
<feature type="domain" description="ABC1 atypical kinase-like" evidence="14">
    <location>
        <begin position="91"/>
        <end position="341"/>
    </location>
</feature>
<comment type="caution">
    <text evidence="13">Lacks conserved residue(s) required for the propagation of feature annotation.</text>
</comment>
<dbReference type="HAMAP" id="MF_00414">
    <property type="entry name" value="UbiB"/>
    <property type="match status" value="1"/>
</dbReference>
<evidence type="ECO:0000313" key="15">
    <source>
        <dbReference type="EMBL" id="GFN45137.1"/>
    </source>
</evidence>
<comment type="function">
    <text evidence="13">Is probably a protein kinase regulator of UbiI activity which is involved in aerobic coenzyme Q (ubiquinone) biosynthesis.</text>
</comment>
<dbReference type="PANTHER" id="PTHR10566">
    <property type="entry name" value="CHAPERONE-ACTIVITY OF BC1 COMPLEX CABC1 -RELATED"/>
    <property type="match status" value="1"/>
</dbReference>
<keyword evidence="9 13" id="KW-0418">Kinase</keyword>
<comment type="caution">
    <text evidence="15">The sequence shown here is derived from an EMBL/GenBank/DDBJ whole genome shotgun (WGS) entry which is preliminary data.</text>
</comment>
<evidence type="ECO:0000256" key="6">
    <source>
        <dbReference type="ARBA" id="ARBA00022688"/>
    </source>
</evidence>
<dbReference type="EMBL" id="BLXO01000001">
    <property type="protein sequence ID" value="GFN45137.1"/>
    <property type="molecule type" value="Genomic_DNA"/>
</dbReference>
<name>A0A6L2ZJV1_9ENTR</name>
<dbReference type="Proteomes" id="UP000504714">
    <property type="component" value="Unassembled WGS sequence"/>
</dbReference>
<evidence type="ECO:0000256" key="1">
    <source>
        <dbReference type="ARBA" id="ARBA00005020"/>
    </source>
</evidence>
<dbReference type="SUPFAM" id="SSF56112">
    <property type="entry name" value="Protein kinase-like (PK-like)"/>
    <property type="match status" value="1"/>
</dbReference>
<feature type="transmembrane region" description="Helical" evidence="13">
    <location>
        <begin position="497"/>
        <end position="515"/>
    </location>
</feature>
<dbReference type="GO" id="GO:0005886">
    <property type="term" value="C:plasma membrane"/>
    <property type="evidence" value="ECO:0007669"/>
    <property type="project" value="UniProtKB-SubCell"/>
</dbReference>
<evidence type="ECO:0000256" key="2">
    <source>
        <dbReference type="ARBA" id="ARBA00009670"/>
    </source>
</evidence>
<proteinExistence type="inferred from homology"/>
<feature type="transmembrane region" description="Helical" evidence="13">
    <location>
        <begin position="521"/>
        <end position="537"/>
    </location>
</feature>
<keyword evidence="11 13" id="KW-1133">Transmembrane helix</keyword>
<comment type="pathway">
    <text evidence="1 13">Cofactor biosynthesis; ubiquinone biosynthesis [regulation].</text>
</comment>
<dbReference type="PANTHER" id="PTHR10566:SF113">
    <property type="entry name" value="PROTEIN ACTIVITY OF BC1 COMPLEX KINASE 7, CHLOROPLASTIC"/>
    <property type="match status" value="1"/>
</dbReference>
<protein>
    <recommendedName>
        <fullName evidence="13">Probable protein kinase UbiB</fullName>
        <ecNumber evidence="13">2.7.-.-</ecNumber>
    </recommendedName>
    <alternativeName>
        <fullName evidence="13">Ubiquinone biosynthesis protein UbiB</fullName>
    </alternativeName>
</protein>
<dbReference type="Gene3D" id="1.10.510.10">
    <property type="entry name" value="Transferase(Phosphotransferase) domain 1"/>
    <property type="match status" value="1"/>
</dbReference>
<dbReference type="GO" id="GO:0006744">
    <property type="term" value="P:ubiquinone biosynthetic process"/>
    <property type="evidence" value="ECO:0007669"/>
    <property type="project" value="UniProtKB-UniPathway"/>
</dbReference>
<sequence length="540" mass="62573">MTLLGEFRRLCLIIRVFFNYGLGELVPNVAVLRIVCRLFFWLPNRHKDKALGERLRLALQQLGPVWIKFGQMMSTRRDLFSTEIADQLTLLQDRVAPFDGRLARQCIESAMGAPLATWFDDFDQQALASASIAQVHRARLKSNGQEVVLKVIRPNIRPMIKADIRLMYRLAKWVPKLLPDSRRLRPYEVVKEYEKTLFDELNLLREAANAIQLRRNFKNSSMLYIPKVYSDLCRENVLVMERIYGIPVSDITALEQNGTNMKLLAERGVQVFFTQVFRDNFFHADMHPGNIFVSYQHPQDPLYIGIDFGIVGALNKADKRYLAENFVAFFNRDYQRVAELHLHSGWVPDDTNVEDFEFAIRTLCEPIFAKPLAEISFGHLLLNLFNTARRFNMEIQPQLVLLQKTLLYIEGLGRQLYPKLDLWATAKPFLENWLRDQSGSYALLQTLKQKIPLWAEKFPELPELVYDSLQQHKKLRQSLDHLSLQLKKQQRQGKARYLLNVGVTLLVSGTLLQLIGQHEALSIGLIVVGVWVWIVAWKRV</sequence>
<dbReference type="InterPro" id="IPR045308">
    <property type="entry name" value="UbiB_bact"/>
</dbReference>
<evidence type="ECO:0000256" key="8">
    <source>
        <dbReference type="ARBA" id="ARBA00022741"/>
    </source>
</evidence>
<dbReference type="GO" id="GO:0004672">
    <property type="term" value="F:protein kinase activity"/>
    <property type="evidence" value="ECO:0007669"/>
    <property type="project" value="UniProtKB-UniRule"/>
</dbReference>
<comment type="similarity">
    <text evidence="2">Belongs to the protein kinase superfamily. ADCK protein kinase family.</text>
</comment>
<dbReference type="InterPro" id="IPR050154">
    <property type="entry name" value="UbiB_kinase"/>
</dbReference>
<keyword evidence="6 13" id="KW-0831">Ubiquinone biosynthesis</keyword>
<evidence type="ECO:0000256" key="10">
    <source>
        <dbReference type="ARBA" id="ARBA00022840"/>
    </source>
</evidence>
<gene>
    <name evidence="13 15" type="primary">ubiB</name>
    <name evidence="15" type="ORF">RINTU1_01370</name>
</gene>
<feature type="binding site" evidence="13">
    <location>
        <begin position="127"/>
        <end position="135"/>
    </location>
    <ligand>
        <name>ATP</name>
        <dbReference type="ChEBI" id="CHEBI:30616"/>
    </ligand>
</feature>